<dbReference type="OrthoDB" id="9804333at2"/>
<evidence type="ECO:0000259" key="1">
    <source>
        <dbReference type="SMART" id="SM00481"/>
    </source>
</evidence>
<accession>A0A1H8JVH2</accession>
<dbReference type="AlphaFoldDB" id="A0A1H8JVH2"/>
<organism evidence="2 3">
    <name type="scientific">Amphibacillus marinus</name>
    <dbReference type="NCBI Taxonomy" id="872970"/>
    <lineage>
        <taxon>Bacteria</taxon>
        <taxon>Bacillati</taxon>
        <taxon>Bacillota</taxon>
        <taxon>Bacilli</taxon>
        <taxon>Bacillales</taxon>
        <taxon>Bacillaceae</taxon>
        <taxon>Amphibacillus</taxon>
    </lineage>
</organism>
<dbReference type="InterPro" id="IPR016195">
    <property type="entry name" value="Pol/histidinol_Pase-like"/>
</dbReference>
<gene>
    <name evidence="2" type="ORF">SAMN04488134_10274</name>
</gene>
<dbReference type="PANTHER" id="PTHR42924">
    <property type="entry name" value="EXONUCLEASE"/>
    <property type="match status" value="1"/>
</dbReference>
<keyword evidence="3" id="KW-1185">Reference proteome</keyword>
<feature type="domain" description="Polymerase/histidinol phosphatase N-terminal" evidence="1">
    <location>
        <begin position="196"/>
        <end position="261"/>
    </location>
</feature>
<dbReference type="InterPro" id="IPR004013">
    <property type="entry name" value="PHP_dom"/>
</dbReference>
<proteinExistence type="predicted"/>
<dbReference type="PANTHER" id="PTHR42924:SF3">
    <property type="entry name" value="POLYMERASE_HISTIDINOL PHOSPHATASE N-TERMINAL DOMAIN-CONTAINING PROTEIN"/>
    <property type="match status" value="1"/>
</dbReference>
<evidence type="ECO:0000313" key="3">
    <source>
        <dbReference type="Proteomes" id="UP000199300"/>
    </source>
</evidence>
<dbReference type="GO" id="GO:0004534">
    <property type="term" value="F:5'-3' RNA exonuclease activity"/>
    <property type="evidence" value="ECO:0007669"/>
    <property type="project" value="TreeGrafter"/>
</dbReference>
<dbReference type="InterPro" id="IPR052018">
    <property type="entry name" value="PHP_domain"/>
</dbReference>
<dbReference type="Gene3D" id="3.20.20.140">
    <property type="entry name" value="Metal-dependent hydrolases"/>
    <property type="match status" value="1"/>
</dbReference>
<dbReference type="STRING" id="872970.SAMN04488134_10274"/>
<dbReference type="NCBIfam" id="NF038032">
    <property type="entry name" value="CehA_McbA_metalo"/>
    <property type="match status" value="1"/>
</dbReference>
<evidence type="ECO:0000313" key="2">
    <source>
        <dbReference type="EMBL" id="SEN84208.1"/>
    </source>
</evidence>
<dbReference type="SMART" id="SM00481">
    <property type="entry name" value="POLIIIAc"/>
    <property type="match status" value="1"/>
</dbReference>
<reference evidence="2 3" key="1">
    <citation type="submission" date="2016-10" db="EMBL/GenBank/DDBJ databases">
        <authorList>
            <person name="de Groot N.N."/>
        </authorList>
    </citation>
    <scope>NUCLEOTIDE SEQUENCE [LARGE SCALE GENOMIC DNA]</scope>
    <source>
        <strain evidence="2 3">CGMCC 1.10434</strain>
    </source>
</reference>
<dbReference type="Proteomes" id="UP000199300">
    <property type="component" value="Unassembled WGS sequence"/>
</dbReference>
<protein>
    <submittedName>
        <fullName evidence="2">PHP domain-containing protein</fullName>
    </submittedName>
</protein>
<dbReference type="GO" id="GO:0035312">
    <property type="term" value="F:5'-3' DNA exonuclease activity"/>
    <property type="evidence" value="ECO:0007669"/>
    <property type="project" value="TreeGrafter"/>
</dbReference>
<dbReference type="Pfam" id="PF02811">
    <property type="entry name" value="PHP"/>
    <property type="match status" value="1"/>
</dbReference>
<dbReference type="RefSeq" id="WP_091495168.1">
    <property type="nucleotide sequence ID" value="NZ_FODJ01000002.1"/>
</dbReference>
<dbReference type="SUPFAM" id="SSF89550">
    <property type="entry name" value="PHP domain-like"/>
    <property type="match status" value="1"/>
</dbReference>
<name>A0A1H8JVH2_9BACI</name>
<sequence length="525" mass="59264">MQTIFETTTTLEQSSTQSHSSFTFFVPMESNQVMISFAFSPAFLDDNNQAKQIISQALDHYQGWVEAETEANQINKHLPIKNLLTLSVDDPNGFRGARHCHKATQLVTLSEQSASPGMLKGSLPEGLWAITISAHALVTETCTFKLKVEVEGRNQTPSSMLYSPWQHSLTIDEIPLNQIDQHASSTSQVAKKWLRSELHVHTNHSDGRQSLTEIVEQAEQLELEVVAITDHNTISPLEELRAINENTAVQLLYGLEWTTFYGHLLTLGYEELTYTDWRSIGPTDLERGLANIHRNGAIAGIAHPFRIGNPLGTGCHWEFMMNHLDAIDFIEVWNGSDPNNRYYNKMAFDFWTTLLNKGYTISATSGRDWHHNQEEQLALAYTYVHVDEASIVNQASFRETFITAIRNGALTVSYGPPLLLEATVAGTIYSIGDCIQASGESIEVRAWSERWLRDDQAIQLELVSNKGRLAVEKNTFSLTFSGMYQDLKWIRAELYEQAKQQSKLIAFTNPIYFTNSFNSYNKSIN</sequence>
<dbReference type="InterPro" id="IPR003141">
    <property type="entry name" value="Pol/His_phosphatase_N"/>
</dbReference>
<dbReference type="EMBL" id="FODJ01000002">
    <property type="protein sequence ID" value="SEN84208.1"/>
    <property type="molecule type" value="Genomic_DNA"/>
</dbReference>